<dbReference type="InParanoid" id="A0A3R7JMW4"/>
<reference evidence="1 2" key="2">
    <citation type="journal article" date="2021" name="Genomics">
        <title>High-quality reference genome for Clonorchis sinensis.</title>
        <authorList>
            <person name="Young N.D."/>
            <person name="Stroehlein A.J."/>
            <person name="Kinkar L."/>
            <person name="Wang T."/>
            <person name="Sohn W.M."/>
            <person name="Chang B.C.H."/>
            <person name="Kaur P."/>
            <person name="Weisz D."/>
            <person name="Dudchenko O."/>
            <person name="Aiden E.L."/>
            <person name="Korhonen P.K."/>
            <person name="Gasser R.B."/>
        </authorList>
    </citation>
    <scope>NUCLEOTIDE SEQUENCE [LARGE SCALE GENOMIC DNA]</scope>
    <source>
        <strain evidence="1">Cs-k2</strain>
    </source>
</reference>
<reference evidence="1 2" key="1">
    <citation type="journal article" date="2018" name="Biotechnol. Adv.">
        <title>Improved genomic resources and new bioinformatic workflow for the carcinogenic parasite Clonorchis sinensis: Biotechnological implications.</title>
        <authorList>
            <person name="Wang D."/>
            <person name="Korhonen P.K."/>
            <person name="Gasser R.B."/>
            <person name="Young N.D."/>
        </authorList>
    </citation>
    <scope>NUCLEOTIDE SEQUENCE [LARGE SCALE GENOMIC DNA]</scope>
    <source>
        <strain evidence="1">Cs-k2</strain>
    </source>
</reference>
<accession>A0A3R7JMW4</accession>
<protein>
    <submittedName>
        <fullName evidence="1">Uncharacterized protein</fullName>
    </submittedName>
</protein>
<name>A0A3R7JMW4_CLOSI</name>
<dbReference type="EMBL" id="NIRI02000042">
    <property type="protein sequence ID" value="KAG5451179.1"/>
    <property type="molecule type" value="Genomic_DNA"/>
</dbReference>
<dbReference type="Proteomes" id="UP000286415">
    <property type="component" value="Unassembled WGS sequence"/>
</dbReference>
<dbReference type="AlphaFoldDB" id="A0A3R7JMW4"/>
<gene>
    <name evidence="1" type="ORF">CSKR_102646</name>
</gene>
<comment type="caution">
    <text evidence="1">The sequence shown here is derived from an EMBL/GenBank/DDBJ whole genome shotgun (WGS) entry which is preliminary data.</text>
</comment>
<sequence>MESCYDTLVVPQDEVDRVDFCAAFRCLGQHKRRTLSLGSSDHALGPFYVTVDQERAVSVGDMAKLMVHNSRPVKTSTDDFLSSKESFGVARQTSRSLWRNSTDVPSTRDLNSAHLKVPTKRSAQPFDFGWYGGERTCVIAFFRQNPCKRLEMNCNPLSETKVSSTPYWLNT</sequence>
<organism evidence="1 2">
    <name type="scientific">Clonorchis sinensis</name>
    <name type="common">Chinese liver fluke</name>
    <dbReference type="NCBI Taxonomy" id="79923"/>
    <lineage>
        <taxon>Eukaryota</taxon>
        <taxon>Metazoa</taxon>
        <taxon>Spiralia</taxon>
        <taxon>Lophotrochozoa</taxon>
        <taxon>Platyhelminthes</taxon>
        <taxon>Trematoda</taxon>
        <taxon>Digenea</taxon>
        <taxon>Opisthorchiida</taxon>
        <taxon>Opisthorchiata</taxon>
        <taxon>Opisthorchiidae</taxon>
        <taxon>Clonorchis</taxon>
    </lineage>
</organism>
<keyword evidence="2" id="KW-1185">Reference proteome</keyword>
<evidence type="ECO:0000313" key="2">
    <source>
        <dbReference type="Proteomes" id="UP000286415"/>
    </source>
</evidence>
<evidence type="ECO:0000313" key="1">
    <source>
        <dbReference type="EMBL" id="KAG5451179.1"/>
    </source>
</evidence>
<proteinExistence type="predicted"/>